<feature type="binding site" evidence="7">
    <location>
        <position position="144"/>
    </location>
    <ligand>
        <name>glyoxylate</name>
        <dbReference type="ChEBI" id="CHEBI:36655"/>
    </ligand>
</feature>
<reference evidence="9 10" key="1">
    <citation type="journal article" date="2019" name="Microorganisms">
        <title>Systematic Affiliation and Genome Analysis of Subtercola vilae DB165(T) with Particular Emphasis on Cold Adaptation of an Isolate from a High-Altitude Cold Volcano Lake.</title>
        <authorList>
            <person name="Villalobos A.S."/>
            <person name="Wiese J."/>
            <person name="Imhoff J.F."/>
            <person name="Dorador C."/>
            <person name="Keller A."/>
            <person name="Hentschel U."/>
        </authorList>
    </citation>
    <scope>NUCLEOTIDE SEQUENCE [LARGE SCALE GENOMIC DNA]</scope>
    <source>
        <strain evidence="9 10">DB165</strain>
    </source>
</reference>
<evidence type="ECO:0000313" key="9">
    <source>
        <dbReference type="EMBL" id="TIH37431.1"/>
    </source>
</evidence>
<feature type="binding site" evidence="7">
    <location>
        <position position="170"/>
    </location>
    <ligand>
        <name>FMN</name>
        <dbReference type="ChEBI" id="CHEBI:58210"/>
    </ligand>
</feature>
<feature type="binding site" evidence="7">
    <location>
        <position position="298"/>
    </location>
    <ligand>
        <name>glyoxylate</name>
        <dbReference type="ChEBI" id="CHEBI:36655"/>
    </ligand>
</feature>
<feature type="active site" description="Proton acceptor" evidence="6">
    <location>
        <position position="295"/>
    </location>
</feature>
<feature type="binding site" evidence="7">
    <location>
        <position position="295"/>
    </location>
    <ligand>
        <name>glyoxylate</name>
        <dbReference type="ChEBI" id="CHEBI:36655"/>
    </ligand>
</feature>
<dbReference type="RefSeq" id="WP_136641857.1">
    <property type="nucleotide sequence ID" value="NZ_QYRT01000012.1"/>
</dbReference>
<keyword evidence="10" id="KW-1185">Reference proteome</keyword>
<proteinExistence type="inferred from homology"/>
<keyword evidence="2 7" id="KW-0285">Flavoprotein</keyword>
<comment type="similarity">
    <text evidence="5">Belongs to the FMN-dependent alpha-hydroxy acid dehydrogenase family.</text>
</comment>
<dbReference type="AlphaFoldDB" id="A0A4T2C2T0"/>
<dbReference type="EMBL" id="QYRT01000012">
    <property type="protein sequence ID" value="TIH37431.1"/>
    <property type="molecule type" value="Genomic_DNA"/>
</dbReference>
<feature type="binding site" evidence="7">
    <location>
        <position position="142"/>
    </location>
    <ligand>
        <name>FMN</name>
        <dbReference type="ChEBI" id="CHEBI:58210"/>
    </ligand>
</feature>
<dbReference type="InterPro" id="IPR013785">
    <property type="entry name" value="Aldolase_TIM"/>
</dbReference>
<evidence type="ECO:0000256" key="7">
    <source>
        <dbReference type="PIRSR" id="PIRSR000138-2"/>
    </source>
</evidence>
<keyword evidence="3 7" id="KW-0288">FMN</keyword>
<evidence type="ECO:0000259" key="8">
    <source>
        <dbReference type="PROSITE" id="PS51349"/>
    </source>
</evidence>
<feature type="binding site" evidence="7">
    <location>
        <begin position="326"/>
        <end position="330"/>
    </location>
    <ligand>
        <name>FMN</name>
        <dbReference type="ChEBI" id="CHEBI:58210"/>
    </ligand>
</feature>
<dbReference type="PIRSF" id="PIRSF000138">
    <property type="entry name" value="Al-hdrx_acd_dh"/>
    <property type="match status" value="1"/>
</dbReference>
<accession>A0A4T2C2T0</accession>
<dbReference type="InterPro" id="IPR008259">
    <property type="entry name" value="FMN_hydac_DH_AS"/>
</dbReference>
<dbReference type="CDD" id="cd02809">
    <property type="entry name" value="alpha_hydroxyacid_oxid_FMN"/>
    <property type="match status" value="1"/>
</dbReference>
<dbReference type="PROSITE" id="PS51349">
    <property type="entry name" value="FMN_HYDROXY_ACID_DH_2"/>
    <property type="match status" value="1"/>
</dbReference>
<gene>
    <name evidence="9" type="ORF">D4765_08490</name>
</gene>
<dbReference type="PANTHER" id="PTHR10578">
    <property type="entry name" value="S -2-HYDROXY-ACID OXIDASE-RELATED"/>
    <property type="match status" value="1"/>
</dbReference>
<keyword evidence="4" id="KW-0560">Oxidoreductase</keyword>
<protein>
    <submittedName>
        <fullName evidence="9">Alpha-hydroxy-acid oxidizing protein</fullName>
    </submittedName>
</protein>
<feature type="binding site" evidence="7">
    <location>
        <begin position="349"/>
        <end position="350"/>
    </location>
    <ligand>
        <name>FMN</name>
        <dbReference type="ChEBI" id="CHEBI:58210"/>
    </ligand>
</feature>
<feature type="domain" description="FMN hydroxy acid dehydrogenase" evidence="8">
    <location>
        <begin position="14"/>
        <end position="400"/>
    </location>
</feature>
<comment type="caution">
    <text evidence="9">The sequence shown here is derived from an EMBL/GenBank/DDBJ whole genome shotgun (WGS) entry which is preliminary data.</text>
</comment>
<dbReference type="OrthoDB" id="9770452at2"/>
<dbReference type="Proteomes" id="UP000306192">
    <property type="component" value="Unassembled WGS sequence"/>
</dbReference>
<name>A0A4T2C2T0_9MICO</name>
<evidence type="ECO:0000256" key="2">
    <source>
        <dbReference type="ARBA" id="ARBA00022630"/>
    </source>
</evidence>
<organism evidence="9 10">
    <name type="scientific">Subtercola vilae</name>
    <dbReference type="NCBI Taxonomy" id="2056433"/>
    <lineage>
        <taxon>Bacteria</taxon>
        <taxon>Bacillati</taxon>
        <taxon>Actinomycetota</taxon>
        <taxon>Actinomycetes</taxon>
        <taxon>Micrococcales</taxon>
        <taxon>Microbacteriaceae</taxon>
        <taxon>Subtercola</taxon>
    </lineage>
</organism>
<feature type="binding site" evidence="7">
    <location>
        <position position="40"/>
    </location>
    <ligand>
        <name>glyoxylate</name>
        <dbReference type="ChEBI" id="CHEBI:36655"/>
    </ligand>
</feature>
<dbReference type="FunFam" id="3.20.20.70:FF:000029">
    <property type="entry name" value="L-lactate dehydrogenase"/>
    <property type="match status" value="1"/>
</dbReference>
<sequence>MSLLSSFTDAQTDRRLQTIRNYTDARASAAKRLPKAIFDYVDGGAEDEVTLGRNTKAFSDLSFAPRGATWVAEPDLRTRVLGCDLSLPVMTAPCGGMRLVHPEGDLGIARAASRAGTVHVATSASGYSLEEIAQTPGQQWFQAYRFSNEDAMQSLVRRAQTAGFGALVATIDTAVAGNREKDFRNGFSYNMRINLANIARMAPRMSTRPGWVYRFMRDGMPFELPNTADLTSDGKPMELTEMTRTGKDSHSPSWQDIRWMRSNWDGPLVIKGILTVADARKAASLGADGIIVSNHGGRQLDGAPATMNVLTRIAEAVGGDVEILLDSGVRRGSDVIKALSLGAKAVLVGRYPAYGLAAGGEAGVSHVLEILRAEMIRTMRLLGCTSVGALDASWLNTEAAAAELPDLLTRK</sequence>
<evidence type="ECO:0000256" key="3">
    <source>
        <dbReference type="ARBA" id="ARBA00022643"/>
    </source>
</evidence>
<dbReference type="GO" id="GO:0010181">
    <property type="term" value="F:FMN binding"/>
    <property type="evidence" value="ECO:0007669"/>
    <property type="project" value="InterPro"/>
</dbReference>
<dbReference type="SUPFAM" id="SSF51395">
    <property type="entry name" value="FMN-linked oxidoreductases"/>
    <property type="match status" value="1"/>
</dbReference>
<feature type="binding site" evidence="7">
    <location>
        <begin position="93"/>
        <end position="95"/>
    </location>
    <ligand>
        <name>FMN</name>
        <dbReference type="ChEBI" id="CHEBI:58210"/>
    </ligand>
</feature>
<feature type="binding site" evidence="7">
    <location>
        <position position="179"/>
    </location>
    <ligand>
        <name>glyoxylate</name>
        <dbReference type="ChEBI" id="CHEBI:36655"/>
    </ligand>
</feature>
<dbReference type="PROSITE" id="PS00557">
    <property type="entry name" value="FMN_HYDROXY_ACID_DH_1"/>
    <property type="match status" value="1"/>
</dbReference>
<dbReference type="GO" id="GO:0016614">
    <property type="term" value="F:oxidoreductase activity, acting on CH-OH group of donors"/>
    <property type="evidence" value="ECO:0007669"/>
    <property type="project" value="UniProtKB-ARBA"/>
</dbReference>
<evidence type="ECO:0000256" key="4">
    <source>
        <dbReference type="ARBA" id="ARBA00023002"/>
    </source>
</evidence>
<feature type="binding site" evidence="7">
    <location>
        <position position="293"/>
    </location>
    <ligand>
        <name>FMN</name>
        <dbReference type="ChEBI" id="CHEBI:58210"/>
    </ligand>
</feature>
<evidence type="ECO:0000256" key="6">
    <source>
        <dbReference type="PIRSR" id="PIRSR000138-1"/>
    </source>
</evidence>
<dbReference type="Gene3D" id="3.20.20.70">
    <property type="entry name" value="Aldolase class I"/>
    <property type="match status" value="1"/>
</dbReference>
<dbReference type="PANTHER" id="PTHR10578:SF107">
    <property type="entry name" value="2-HYDROXYACID OXIDASE 1"/>
    <property type="match status" value="1"/>
</dbReference>
<dbReference type="InterPro" id="IPR000262">
    <property type="entry name" value="FMN-dep_DH"/>
</dbReference>
<dbReference type="InterPro" id="IPR012133">
    <property type="entry name" value="Alpha-hydoxy_acid_DH_FMN"/>
</dbReference>
<evidence type="ECO:0000313" key="10">
    <source>
        <dbReference type="Proteomes" id="UP000306192"/>
    </source>
</evidence>
<evidence type="ECO:0000256" key="5">
    <source>
        <dbReference type="ARBA" id="ARBA00024042"/>
    </source>
</evidence>
<dbReference type="Pfam" id="PF01070">
    <property type="entry name" value="FMN_dh"/>
    <property type="match status" value="1"/>
</dbReference>
<dbReference type="InterPro" id="IPR037396">
    <property type="entry name" value="FMN_HAD"/>
</dbReference>
<comment type="cofactor">
    <cofactor evidence="1">
        <name>FMN</name>
        <dbReference type="ChEBI" id="CHEBI:58210"/>
    </cofactor>
</comment>
<evidence type="ECO:0000256" key="1">
    <source>
        <dbReference type="ARBA" id="ARBA00001917"/>
    </source>
</evidence>
<feature type="binding site" evidence="7">
    <location>
        <position position="271"/>
    </location>
    <ligand>
        <name>FMN</name>
        <dbReference type="ChEBI" id="CHEBI:58210"/>
    </ligand>
</feature>